<dbReference type="InterPro" id="IPR021163">
    <property type="entry name" value="Ferredox_Rdtase_adrenod"/>
</dbReference>
<comment type="catalytic activity">
    <reaction evidence="8">
        <text>2 reduced [2Fe-2S]-[ferredoxin] + NADP(+) + H(+) = 2 oxidized [2Fe-2S]-[ferredoxin] + NADPH</text>
        <dbReference type="Rhea" id="RHEA:20125"/>
        <dbReference type="Rhea" id="RHEA-COMP:10000"/>
        <dbReference type="Rhea" id="RHEA-COMP:10001"/>
        <dbReference type="ChEBI" id="CHEBI:15378"/>
        <dbReference type="ChEBI" id="CHEBI:33737"/>
        <dbReference type="ChEBI" id="CHEBI:33738"/>
        <dbReference type="ChEBI" id="CHEBI:57783"/>
        <dbReference type="ChEBI" id="CHEBI:58349"/>
        <dbReference type="EC" id="1.18.1.2"/>
    </reaction>
</comment>
<evidence type="ECO:0000256" key="5">
    <source>
        <dbReference type="ARBA" id="ARBA00022827"/>
    </source>
</evidence>
<evidence type="ECO:0000256" key="3">
    <source>
        <dbReference type="ARBA" id="ARBA00013223"/>
    </source>
</evidence>
<dbReference type="Gene3D" id="3.50.50.60">
    <property type="entry name" value="FAD/NAD(P)-binding domain"/>
    <property type="match status" value="1"/>
</dbReference>
<dbReference type="InterPro" id="IPR055275">
    <property type="entry name" value="Ferredox_Rdtase"/>
</dbReference>
<dbReference type="Pfam" id="PF07992">
    <property type="entry name" value="Pyr_redox_2"/>
    <property type="match status" value="1"/>
</dbReference>
<evidence type="ECO:0000256" key="4">
    <source>
        <dbReference type="ARBA" id="ARBA00022630"/>
    </source>
</evidence>
<dbReference type="EC" id="1.18.1.2" evidence="3"/>
<dbReference type="PIRSF" id="PIRSF000362">
    <property type="entry name" value="FNR"/>
    <property type="match status" value="1"/>
</dbReference>
<feature type="domain" description="FAD/NAD(P)-binding" evidence="9">
    <location>
        <begin position="6"/>
        <end position="167"/>
    </location>
</feature>
<dbReference type="PRINTS" id="PR00419">
    <property type="entry name" value="ADXRDTASE"/>
</dbReference>
<keyword evidence="4" id="KW-0285">Flavoprotein</keyword>
<evidence type="ECO:0000313" key="10">
    <source>
        <dbReference type="EMBL" id="MFC5924255.1"/>
    </source>
</evidence>
<comment type="caution">
    <text evidence="10">The sequence shown here is derived from an EMBL/GenBank/DDBJ whole genome shotgun (WGS) entry which is preliminary data.</text>
</comment>
<comment type="similarity">
    <text evidence="2">Belongs to the ferredoxin--NADP reductase type 1 family.</text>
</comment>
<dbReference type="EMBL" id="JBHSQS010000006">
    <property type="protein sequence ID" value="MFC5924255.1"/>
    <property type="molecule type" value="Genomic_DNA"/>
</dbReference>
<dbReference type="PANTHER" id="PTHR48467:SF1">
    <property type="entry name" value="GLUTAMATE SYNTHASE 1 [NADH], CHLOROPLASTIC-LIKE"/>
    <property type="match status" value="1"/>
</dbReference>
<dbReference type="InterPro" id="IPR036188">
    <property type="entry name" value="FAD/NAD-bd_sf"/>
</dbReference>
<reference evidence="11" key="1">
    <citation type="journal article" date="2019" name="Int. J. Syst. Evol. Microbiol.">
        <title>The Global Catalogue of Microorganisms (GCM) 10K type strain sequencing project: providing services to taxonomists for standard genome sequencing and annotation.</title>
        <authorList>
            <consortium name="The Broad Institute Genomics Platform"/>
            <consortium name="The Broad Institute Genome Sequencing Center for Infectious Disease"/>
            <person name="Wu L."/>
            <person name="Ma J."/>
        </authorList>
    </citation>
    <scope>NUCLEOTIDE SEQUENCE [LARGE SCALE GENOMIC DNA]</scope>
    <source>
        <strain evidence="11">CGMCC 4.7144</strain>
    </source>
</reference>
<protein>
    <recommendedName>
        <fullName evidence="3">ferredoxin--NADP(+) reductase</fullName>
        <ecNumber evidence="3">1.18.1.2</ecNumber>
    </recommendedName>
</protein>
<sequence>MDRPVRVAIVGAGPAGIYAADILTKAAEAATVDIFDRLPTPYGLIRYGVAPDHPRIKEIVTALHQVLDNPRIRFIGNVDYGMDVKPEELDPFYDATVIATGADRDRDLSVPGVGLPGSFGAADFVSWYDGHPDAPRDWPMTASRVAVIGAGNVAVDVARILAKTADELLETDIPDNVHRRLLTSPVTDVHVFSRRGPGQVKFTPQELRELDESPNVEVVVHPEGMEFDEASLATIRARRSVKMCVDILQNWVAREPRGRTRRLHLHFLQAPVAILGADRVTGLRTETQQLTGDGWVRGTGEFTDWDVQAVYRAIGYLSRPIADLPFDPATGTIPHAAGRVLDLDGNQIPGRYVTGWIKRGPVGLIGHTKKDANETITSLLADLHTLPAATHPDPADVLTYLGRRNLDHTTWAGWQRLDRHEVDLGRPQGRKRVKVVPRDEMIEISNPRSAR</sequence>
<keyword evidence="7" id="KW-0560">Oxidoreductase</keyword>
<evidence type="ECO:0000256" key="7">
    <source>
        <dbReference type="ARBA" id="ARBA00023002"/>
    </source>
</evidence>
<name>A0ABW1H6H0_9ACTN</name>
<dbReference type="PANTHER" id="PTHR48467">
    <property type="entry name" value="GLUTAMATE SYNTHASE 1 [NADH], CHLOROPLASTIC-LIKE"/>
    <property type="match status" value="1"/>
</dbReference>
<keyword evidence="6" id="KW-0521">NADP</keyword>
<evidence type="ECO:0000256" key="8">
    <source>
        <dbReference type="ARBA" id="ARBA00047776"/>
    </source>
</evidence>
<keyword evidence="11" id="KW-1185">Reference proteome</keyword>
<evidence type="ECO:0000259" key="9">
    <source>
        <dbReference type="Pfam" id="PF07992"/>
    </source>
</evidence>
<dbReference type="SUPFAM" id="SSF51971">
    <property type="entry name" value="Nucleotide-binding domain"/>
    <property type="match status" value="2"/>
</dbReference>
<gene>
    <name evidence="10" type="ORF">ACFQGL_12960</name>
</gene>
<dbReference type="InterPro" id="IPR023753">
    <property type="entry name" value="FAD/NAD-binding_dom"/>
</dbReference>
<comment type="cofactor">
    <cofactor evidence="1">
        <name>FAD</name>
        <dbReference type="ChEBI" id="CHEBI:57692"/>
    </cofactor>
</comment>
<evidence type="ECO:0000256" key="6">
    <source>
        <dbReference type="ARBA" id="ARBA00022857"/>
    </source>
</evidence>
<accession>A0ABW1H6H0</accession>
<keyword evidence="5" id="KW-0274">FAD</keyword>
<proteinExistence type="inferred from homology"/>
<dbReference type="Proteomes" id="UP001596226">
    <property type="component" value="Unassembled WGS sequence"/>
</dbReference>
<evidence type="ECO:0000256" key="2">
    <source>
        <dbReference type="ARBA" id="ARBA00008312"/>
    </source>
</evidence>
<evidence type="ECO:0000313" key="11">
    <source>
        <dbReference type="Proteomes" id="UP001596226"/>
    </source>
</evidence>
<evidence type="ECO:0000256" key="1">
    <source>
        <dbReference type="ARBA" id="ARBA00001974"/>
    </source>
</evidence>
<dbReference type="RefSeq" id="WP_377510563.1">
    <property type="nucleotide sequence ID" value="NZ_JBHSQS010000006.1"/>
</dbReference>
<organism evidence="10 11">
    <name type="scientific">Micromonospora vulcania</name>
    <dbReference type="NCBI Taxonomy" id="1441873"/>
    <lineage>
        <taxon>Bacteria</taxon>
        <taxon>Bacillati</taxon>
        <taxon>Actinomycetota</taxon>
        <taxon>Actinomycetes</taxon>
        <taxon>Micromonosporales</taxon>
        <taxon>Micromonosporaceae</taxon>
        <taxon>Micromonospora</taxon>
    </lineage>
</organism>
<dbReference type="Gene3D" id="3.40.50.720">
    <property type="entry name" value="NAD(P)-binding Rossmann-like Domain"/>
    <property type="match status" value="1"/>
</dbReference>